<keyword evidence="3" id="KW-0813">Transport</keyword>
<comment type="function">
    <text evidence="1">Needed for flagellar regrowth and assembly.</text>
</comment>
<protein>
    <submittedName>
        <fullName evidence="8">Flagellar assembly protein FliH</fullName>
    </submittedName>
</protein>
<name>A0A6B8RIZ4_9BACL</name>
<dbReference type="InterPro" id="IPR018035">
    <property type="entry name" value="Flagellar_FliH/T3SS_HrpE"/>
</dbReference>
<dbReference type="OrthoDB" id="19020at2"/>
<proteinExistence type="inferred from homology"/>
<dbReference type="EMBL" id="CP034235">
    <property type="protein sequence ID" value="QGQ96230.1"/>
    <property type="molecule type" value="Genomic_DNA"/>
</dbReference>
<reference evidence="9" key="1">
    <citation type="submission" date="2018-11" db="EMBL/GenBank/DDBJ databases">
        <title>Complete genome sequence of Paenibacillus sp. ML311-T8.</title>
        <authorList>
            <person name="Nam Y.-D."/>
            <person name="Kang J."/>
            <person name="Chung W.-H."/>
            <person name="Park Y.S."/>
        </authorList>
    </citation>
    <scope>NUCLEOTIDE SEQUENCE [LARGE SCALE GENOMIC DNA]</scope>
    <source>
        <strain evidence="9">ML311-T8</strain>
    </source>
</reference>
<evidence type="ECO:0000256" key="2">
    <source>
        <dbReference type="ARBA" id="ARBA00006602"/>
    </source>
</evidence>
<evidence type="ECO:0000313" key="9">
    <source>
        <dbReference type="Proteomes" id="UP000426246"/>
    </source>
</evidence>
<comment type="similarity">
    <text evidence="2">Belongs to the FliH family.</text>
</comment>
<evidence type="ECO:0000256" key="4">
    <source>
        <dbReference type="ARBA" id="ARBA00022795"/>
    </source>
</evidence>
<dbReference type="GO" id="GO:0015031">
    <property type="term" value="P:protein transport"/>
    <property type="evidence" value="ECO:0007669"/>
    <property type="project" value="UniProtKB-KW"/>
</dbReference>
<gene>
    <name evidence="8" type="ORF">EHS13_15755</name>
</gene>
<evidence type="ECO:0000256" key="1">
    <source>
        <dbReference type="ARBA" id="ARBA00003041"/>
    </source>
</evidence>
<keyword evidence="4" id="KW-1005">Bacterial flagellum biogenesis</keyword>
<dbReference type="PANTHER" id="PTHR34982">
    <property type="entry name" value="YOP PROTEINS TRANSLOCATION PROTEIN L"/>
    <property type="match status" value="1"/>
</dbReference>
<keyword evidence="5" id="KW-0653">Protein transport</keyword>
<keyword evidence="9" id="KW-1185">Reference proteome</keyword>
<dbReference type="InterPro" id="IPR051472">
    <property type="entry name" value="T3SS_Stator/FliH"/>
</dbReference>
<evidence type="ECO:0000313" key="8">
    <source>
        <dbReference type="EMBL" id="QGQ96230.1"/>
    </source>
</evidence>
<accession>A0A6B8RIZ4</accession>
<keyword evidence="8" id="KW-0282">Flagellum</keyword>
<evidence type="ECO:0000256" key="3">
    <source>
        <dbReference type="ARBA" id="ARBA00022448"/>
    </source>
</evidence>
<feature type="domain" description="Flagellar assembly protein FliH/Type III secretion system HrpE" evidence="7">
    <location>
        <begin position="130"/>
        <end position="255"/>
    </location>
</feature>
<evidence type="ECO:0000256" key="6">
    <source>
        <dbReference type="ARBA" id="ARBA00023225"/>
    </source>
</evidence>
<keyword evidence="8" id="KW-0966">Cell projection</keyword>
<evidence type="ECO:0000256" key="5">
    <source>
        <dbReference type="ARBA" id="ARBA00022927"/>
    </source>
</evidence>
<dbReference type="RefSeq" id="WP_155701266.1">
    <property type="nucleotide sequence ID" value="NZ_CP034235.1"/>
</dbReference>
<dbReference type="GO" id="GO:0044781">
    <property type="term" value="P:bacterial-type flagellum organization"/>
    <property type="evidence" value="ECO:0007669"/>
    <property type="project" value="UniProtKB-KW"/>
</dbReference>
<dbReference type="Pfam" id="PF02108">
    <property type="entry name" value="FliH"/>
    <property type="match status" value="1"/>
</dbReference>
<dbReference type="AlphaFoldDB" id="A0A6B8RIZ4"/>
<dbReference type="Proteomes" id="UP000426246">
    <property type="component" value="Chromosome"/>
</dbReference>
<sequence>MSKLIKSDFYTPLTELKQIETPIIQTVRIVDHSEDQIESEEHHELEMIKSQILKDAEEIAEQQINLAMAEANTIKENALLEIQQWWQERRTEDERTIAEAQSNGYEAGYIHGQLEAETFVKASYAEMIHESQTILEQASQMKEQIIQEAEPFLIELSCSIAEKIIQRQLNIEPSWIIEYTQGILSRRREKGLISICVAPKQFTFMQDAKDEFMLHIDSQAELQILPDATVSDHGCVIRSPFLSVDARIDTQLKEIKDALQLIAKRNESALDHE</sequence>
<dbReference type="GO" id="GO:0005829">
    <property type="term" value="C:cytosol"/>
    <property type="evidence" value="ECO:0007669"/>
    <property type="project" value="TreeGrafter"/>
</dbReference>
<dbReference type="PANTHER" id="PTHR34982:SF1">
    <property type="entry name" value="FLAGELLAR ASSEMBLY PROTEIN FLIH"/>
    <property type="match status" value="1"/>
</dbReference>
<dbReference type="KEGG" id="ppsc:EHS13_15755"/>
<keyword evidence="8" id="KW-0969">Cilium</keyword>
<evidence type="ECO:0000259" key="7">
    <source>
        <dbReference type="Pfam" id="PF02108"/>
    </source>
</evidence>
<keyword evidence="6" id="KW-1006">Bacterial flagellum protein export</keyword>
<organism evidence="8 9">
    <name type="scientific">Paenibacillus psychroresistens</name>
    <dbReference type="NCBI Taxonomy" id="1778678"/>
    <lineage>
        <taxon>Bacteria</taxon>
        <taxon>Bacillati</taxon>
        <taxon>Bacillota</taxon>
        <taxon>Bacilli</taxon>
        <taxon>Bacillales</taxon>
        <taxon>Paenibacillaceae</taxon>
        <taxon>Paenibacillus</taxon>
    </lineage>
</organism>